<proteinExistence type="predicted"/>
<evidence type="ECO:0000256" key="1">
    <source>
        <dbReference type="ARBA" id="ARBA00000824"/>
    </source>
</evidence>
<keyword evidence="12" id="KW-0584">Phenylalanine biosynthesis</keyword>
<organism evidence="23 24">
    <name type="scientific">Rhodocytophaga rosea</name>
    <dbReference type="NCBI Taxonomy" id="2704465"/>
    <lineage>
        <taxon>Bacteria</taxon>
        <taxon>Pseudomonadati</taxon>
        <taxon>Bacteroidota</taxon>
        <taxon>Cytophagia</taxon>
        <taxon>Cytophagales</taxon>
        <taxon>Rhodocytophagaceae</taxon>
        <taxon>Rhodocytophaga</taxon>
    </lineage>
</organism>
<dbReference type="SUPFAM" id="SSF53850">
    <property type="entry name" value="Periplasmic binding protein-like II"/>
    <property type="match status" value="1"/>
</dbReference>
<dbReference type="GO" id="GO:0004106">
    <property type="term" value="F:chorismate mutase activity"/>
    <property type="evidence" value="ECO:0007669"/>
    <property type="project" value="UniProtKB-EC"/>
</dbReference>
<dbReference type="NCBIfam" id="TIGR01807">
    <property type="entry name" value="CM_P2"/>
    <property type="match status" value="1"/>
</dbReference>
<dbReference type="SUPFAM" id="SSF48600">
    <property type="entry name" value="Chorismate mutase II"/>
    <property type="match status" value="1"/>
</dbReference>
<feature type="domain" description="Prephenate dehydratase" evidence="21">
    <location>
        <begin position="88"/>
        <end position="265"/>
    </location>
</feature>
<comment type="pathway">
    <text evidence="4">Amino-acid biosynthesis; L-phenylalanine biosynthesis; phenylpyruvate from prephenate: step 1/1.</text>
</comment>
<evidence type="ECO:0000256" key="5">
    <source>
        <dbReference type="ARBA" id="ARBA00004817"/>
    </source>
</evidence>
<dbReference type="InterPro" id="IPR045865">
    <property type="entry name" value="ACT-like_dom_sf"/>
</dbReference>
<dbReference type="SUPFAM" id="SSF55021">
    <property type="entry name" value="ACT-like"/>
    <property type="match status" value="1"/>
</dbReference>
<evidence type="ECO:0000256" key="2">
    <source>
        <dbReference type="ARBA" id="ARBA00002364"/>
    </source>
</evidence>
<dbReference type="KEGG" id="rhoz:GXP67_32130"/>
<dbReference type="Proteomes" id="UP000480178">
    <property type="component" value="Chromosome"/>
</dbReference>
<evidence type="ECO:0000256" key="17">
    <source>
        <dbReference type="ARBA" id="ARBA00031520"/>
    </source>
</evidence>
<reference evidence="23 24" key="1">
    <citation type="submission" date="2020-01" db="EMBL/GenBank/DDBJ databases">
        <authorList>
            <person name="Kim M.K."/>
        </authorList>
    </citation>
    <scope>NUCLEOTIDE SEQUENCE [LARGE SCALE GENOMIC DNA]</scope>
    <source>
        <strain evidence="23 24">172606-1</strain>
    </source>
</reference>
<evidence type="ECO:0000256" key="12">
    <source>
        <dbReference type="ARBA" id="ARBA00023222"/>
    </source>
</evidence>
<dbReference type="PANTHER" id="PTHR21022">
    <property type="entry name" value="PREPHENATE DEHYDRATASE P PROTEIN"/>
    <property type="match status" value="1"/>
</dbReference>
<dbReference type="InterPro" id="IPR018528">
    <property type="entry name" value="Preph_deHydtase_CS"/>
</dbReference>
<evidence type="ECO:0000256" key="9">
    <source>
        <dbReference type="ARBA" id="ARBA00022490"/>
    </source>
</evidence>
<accession>A0A6C0GSN0</accession>
<evidence type="ECO:0000256" key="7">
    <source>
        <dbReference type="ARBA" id="ARBA00013147"/>
    </source>
</evidence>
<evidence type="ECO:0000256" key="16">
    <source>
        <dbReference type="ARBA" id="ARBA00031175"/>
    </source>
</evidence>
<dbReference type="PROSITE" id="PS51171">
    <property type="entry name" value="PREPHENATE_DEHYDR_3"/>
    <property type="match status" value="1"/>
</dbReference>
<dbReference type="Gene3D" id="1.20.59.10">
    <property type="entry name" value="Chorismate mutase"/>
    <property type="match status" value="1"/>
</dbReference>
<keyword evidence="14 23" id="KW-0456">Lyase</keyword>
<evidence type="ECO:0000256" key="15">
    <source>
        <dbReference type="ARBA" id="ARBA00023268"/>
    </source>
</evidence>
<evidence type="ECO:0000313" key="23">
    <source>
        <dbReference type="EMBL" id="QHT70967.1"/>
    </source>
</evidence>
<evidence type="ECO:0000256" key="14">
    <source>
        <dbReference type="ARBA" id="ARBA00023239"/>
    </source>
</evidence>
<dbReference type="PIRSF" id="PIRSF001500">
    <property type="entry name" value="Chor_mut_pdt_Ppr"/>
    <property type="match status" value="1"/>
</dbReference>
<dbReference type="EMBL" id="CP048222">
    <property type="protein sequence ID" value="QHT70967.1"/>
    <property type="molecule type" value="Genomic_DNA"/>
</dbReference>
<comment type="pathway">
    <text evidence="5">Metabolic intermediate biosynthesis; prephenate biosynthesis; prephenate from chorismate: step 1/1.</text>
</comment>
<dbReference type="EC" id="5.4.99.5" evidence="6"/>
<keyword evidence="9" id="KW-0963">Cytoplasm</keyword>
<dbReference type="PROSITE" id="PS00858">
    <property type="entry name" value="PREPHENATE_DEHYDR_2"/>
    <property type="match status" value="1"/>
</dbReference>
<keyword evidence="15" id="KW-0511">Multifunctional enzyme</keyword>
<dbReference type="InterPro" id="IPR002912">
    <property type="entry name" value="ACT_dom"/>
</dbReference>
<evidence type="ECO:0000256" key="19">
    <source>
        <dbReference type="PIRSR" id="PIRSR001500-2"/>
    </source>
</evidence>
<dbReference type="InterPro" id="IPR002701">
    <property type="entry name" value="CM_II_prokaryot"/>
</dbReference>
<dbReference type="InterPro" id="IPR010957">
    <property type="entry name" value="G/b/e-P-prot_chorismate_mutase"/>
</dbReference>
<sequence length="358" mass="41205">MTLEELRQQIDLIDNQMLQLLNQRMEIVKEVGNLKRTTNTVIYRPEREKSIIDRLTEHSKGKLLNRSAIEAIYLEIFAVSRNLELPERISFLGPEGSFTHQAAESRFGAMSDYISLPSIRSVFESVDTGRVRFGVVPIENNREGIVNETIDLLYELDIRIVAEVLLPIHHTFATKTEKLSDIKNIYSKDIAFRQCQKFLNEYFDITKVKLIPIESTSKAARIAATEPNSAAICSHIAAKLSEVPILFENIEDGQYNRTRFFIISKDFKNQKSGQDKTTIIVDLPVSEKPGSLASFLQDFNEKQINLTKIESRPTKADEKFQFWFYIDFDGHIEDENVQKIMQKHQSHVKWLGSYVKLS</sequence>
<dbReference type="CDD" id="cd13630">
    <property type="entry name" value="PBP2_PDT_1"/>
    <property type="match status" value="1"/>
</dbReference>
<dbReference type="EC" id="4.2.1.51" evidence="7"/>
<evidence type="ECO:0000256" key="3">
    <source>
        <dbReference type="ARBA" id="ARBA00004496"/>
    </source>
</evidence>
<comment type="function">
    <text evidence="2">Catalyzes the Claisen rearrangement of chorismate to prephenate and the decarboxylation/dehydration of prephenate to phenylpyruvate.</text>
</comment>
<evidence type="ECO:0000256" key="6">
    <source>
        <dbReference type="ARBA" id="ARBA00012404"/>
    </source>
</evidence>
<dbReference type="NCBIfam" id="NF008865">
    <property type="entry name" value="PRK11898.1"/>
    <property type="match status" value="1"/>
</dbReference>
<dbReference type="PANTHER" id="PTHR21022:SF19">
    <property type="entry name" value="PREPHENATE DEHYDRATASE-RELATED"/>
    <property type="match status" value="1"/>
</dbReference>
<dbReference type="CDD" id="cd04905">
    <property type="entry name" value="ACT_CM-PDT"/>
    <property type="match status" value="1"/>
</dbReference>
<evidence type="ECO:0000259" key="20">
    <source>
        <dbReference type="PROSITE" id="PS51168"/>
    </source>
</evidence>
<protein>
    <recommendedName>
        <fullName evidence="8">Bifunctional chorismate mutase/prephenate dehydratase</fullName>
        <ecNumber evidence="7">4.2.1.51</ecNumber>
        <ecNumber evidence="6">5.4.99.5</ecNumber>
    </recommendedName>
    <alternativeName>
        <fullName evidence="17">Chorismate mutase-prephenate dehydratase</fullName>
    </alternativeName>
    <alternativeName>
        <fullName evidence="16">p-protein</fullName>
    </alternativeName>
</protein>
<dbReference type="InterPro" id="IPR001086">
    <property type="entry name" value="Preph_deHydtase"/>
</dbReference>
<evidence type="ECO:0000256" key="4">
    <source>
        <dbReference type="ARBA" id="ARBA00004741"/>
    </source>
</evidence>
<evidence type="ECO:0000256" key="11">
    <source>
        <dbReference type="ARBA" id="ARBA00023141"/>
    </source>
</evidence>
<evidence type="ECO:0000259" key="22">
    <source>
        <dbReference type="PROSITE" id="PS51671"/>
    </source>
</evidence>
<dbReference type="InterPro" id="IPR008242">
    <property type="entry name" value="Chor_mutase/pphenate_deHydtase"/>
</dbReference>
<dbReference type="Pfam" id="PF01817">
    <property type="entry name" value="CM_2"/>
    <property type="match status" value="1"/>
</dbReference>
<evidence type="ECO:0000256" key="18">
    <source>
        <dbReference type="ARBA" id="ARBA00047848"/>
    </source>
</evidence>
<dbReference type="AlphaFoldDB" id="A0A6C0GSN0"/>
<comment type="catalytic activity">
    <reaction evidence="1">
        <text>chorismate = prephenate</text>
        <dbReference type="Rhea" id="RHEA:13897"/>
        <dbReference type="ChEBI" id="CHEBI:29748"/>
        <dbReference type="ChEBI" id="CHEBI:29934"/>
        <dbReference type="EC" id="5.4.99.5"/>
    </reaction>
</comment>
<evidence type="ECO:0000256" key="13">
    <source>
        <dbReference type="ARBA" id="ARBA00023235"/>
    </source>
</evidence>
<keyword evidence="24" id="KW-1185">Reference proteome</keyword>
<dbReference type="GO" id="GO:0046417">
    <property type="term" value="P:chorismate metabolic process"/>
    <property type="evidence" value="ECO:0007669"/>
    <property type="project" value="InterPro"/>
</dbReference>
<dbReference type="InterPro" id="IPR036263">
    <property type="entry name" value="Chorismate_II_sf"/>
</dbReference>
<feature type="domain" description="ACT" evidence="22">
    <location>
        <begin position="280"/>
        <end position="358"/>
    </location>
</feature>
<evidence type="ECO:0000259" key="21">
    <source>
        <dbReference type="PROSITE" id="PS51171"/>
    </source>
</evidence>
<dbReference type="GO" id="GO:0005737">
    <property type="term" value="C:cytoplasm"/>
    <property type="evidence" value="ECO:0007669"/>
    <property type="project" value="UniProtKB-SubCell"/>
</dbReference>
<dbReference type="GO" id="GO:0009094">
    <property type="term" value="P:L-phenylalanine biosynthetic process"/>
    <property type="evidence" value="ECO:0007669"/>
    <property type="project" value="UniProtKB-UniPathway"/>
</dbReference>
<dbReference type="RefSeq" id="WP_162446910.1">
    <property type="nucleotide sequence ID" value="NZ_CP048222.1"/>
</dbReference>
<dbReference type="GO" id="GO:0004664">
    <property type="term" value="F:prephenate dehydratase activity"/>
    <property type="evidence" value="ECO:0007669"/>
    <property type="project" value="UniProtKB-EC"/>
</dbReference>
<keyword evidence="13" id="KW-0413">Isomerase</keyword>
<keyword evidence="10" id="KW-0028">Amino-acid biosynthesis</keyword>
<feature type="site" description="Essential for prephenate dehydratase activity" evidence="19">
    <location>
        <position position="258"/>
    </location>
</feature>
<comment type="catalytic activity">
    <reaction evidence="18">
        <text>prephenate + H(+) = 3-phenylpyruvate + CO2 + H2O</text>
        <dbReference type="Rhea" id="RHEA:21648"/>
        <dbReference type="ChEBI" id="CHEBI:15377"/>
        <dbReference type="ChEBI" id="CHEBI:15378"/>
        <dbReference type="ChEBI" id="CHEBI:16526"/>
        <dbReference type="ChEBI" id="CHEBI:18005"/>
        <dbReference type="ChEBI" id="CHEBI:29934"/>
        <dbReference type="EC" id="4.2.1.51"/>
    </reaction>
</comment>
<dbReference type="Gene3D" id="3.40.190.10">
    <property type="entry name" value="Periplasmic binding protein-like II"/>
    <property type="match status" value="2"/>
</dbReference>
<evidence type="ECO:0000313" key="24">
    <source>
        <dbReference type="Proteomes" id="UP000480178"/>
    </source>
</evidence>
<dbReference type="UniPathway" id="UPA00121">
    <property type="reaction ID" value="UER00345"/>
</dbReference>
<comment type="subcellular location">
    <subcellularLocation>
        <location evidence="3">Cytoplasm</location>
    </subcellularLocation>
</comment>
<dbReference type="PROSITE" id="PS51168">
    <property type="entry name" value="CHORISMATE_MUT_2"/>
    <property type="match status" value="1"/>
</dbReference>
<dbReference type="PROSITE" id="PS51671">
    <property type="entry name" value="ACT"/>
    <property type="match status" value="1"/>
</dbReference>
<name>A0A6C0GSN0_9BACT</name>
<dbReference type="SMART" id="SM00830">
    <property type="entry name" value="CM_2"/>
    <property type="match status" value="1"/>
</dbReference>
<evidence type="ECO:0000256" key="8">
    <source>
        <dbReference type="ARBA" id="ARBA00014401"/>
    </source>
</evidence>
<dbReference type="InterPro" id="IPR036979">
    <property type="entry name" value="CM_dom_sf"/>
</dbReference>
<dbReference type="Gene3D" id="3.30.70.260">
    <property type="match status" value="1"/>
</dbReference>
<dbReference type="Pfam" id="PF00800">
    <property type="entry name" value="PDT"/>
    <property type="match status" value="1"/>
</dbReference>
<gene>
    <name evidence="23" type="primary">pheA</name>
    <name evidence="23" type="ORF">GXP67_32130</name>
</gene>
<dbReference type="UniPathway" id="UPA00120">
    <property type="reaction ID" value="UER00203"/>
</dbReference>
<feature type="domain" description="Chorismate mutase" evidence="20">
    <location>
        <begin position="1"/>
        <end position="88"/>
    </location>
</feature>
<keyword evidence="11" id="KW-0057">Aromatic amino acid biosynthesis</keyword>
<evidence type="ECO:0000256" key="10">
    <source>
        <dbReference type="ARBA" id="ARBA00022605"/>
    </source>
</evidence>